<dbReference type="AlphaFoldDB" id="A0A7S2EUR1"/>
<gene>
    <name evidence="1" type="ORF">DBRI1063_LOCUS24378</name>
</gene>
<sequence length="206" mass="23687">MNKGEKEKIPSPSDYVIDFLRCTFEVEDPYLVGVIFSMLLKEEIATCLQICRVKNKFVNDKLPKHIRTNILMNLALLYPHNEEEFKDSGLRGEFDSLMAGKCLMVCELQITMKDFLLIKRLSHSYYDITRVKPEDLPNFLLSNGVFIEPNLDEKIPSVVSEMAEKKDSTYGQTASLVLPDDCNNTVVEELWQWLGKHGYDIINSKT</sequence>
<name>A0A7S2EUR1_9STRA</name>
<organism evidence="1">
    <name type="scientific">Ditylum brightwellii</name>
    <dbReference type="NCBI Taxonomy" id="49249"/>
    <lineage>
        <taxon>Eukaryota</taxon>
        <taxon>Sar</taxon>
        <taxon>Stramenopiles</taxon>
        <taxon>Ochrophyta</taxon>
        <taxon>Bacillariophyta</taxon>
        <taxon>Mediophyceae</taxon>
        <taxon>Lithodesmiophycidae</taxon>
        <taxon>Lithodesmiales</taxon>
        <taxon>Lithodesmiaceae</taxon>
        <taxon>Ditylum</taxon>
    </lineage>
</organism>
<reference evidence="1" key="1">
    <citation type="submission" date="2021-01" db="EMBL/GenBank/DDBJ databases">
        <authorList>
            <person name="Corre E."/>
            <person name="Pelletier E."/>
            <person name="Niang G."/>
            <person name="Scheremetjew M."/>
            <person name="Finn R."/>
            <person name="Kale V."/>
            <person name="Holt S."/>
            <person name="Cochrane G."/>
            <person name="Meng A."/>
            <person name="Brown T."/>
            <person name="Cohen L."/>
        </authorList>
    </citation>
    <scope>NUCLEOTIDE SEQUENCE</scope>
    <source>
        <strain evidence="1">Pop2</strain>
    </source>
</reference>
<evidence type="ECO:0000313" key="1">
    <source>
        <dbReference type="EMBL" id="CAD9356201.1"/>
    </source>
</evidence>
<proteinExistence type="predicted"/>
<dbReference type="EMBL" id="HBGN01038091">
    <property type="protein sequence ID" value="CAD9356201.1"/>
    <property type="molecule type" value="Transcribed_RNA"/>
</dbReference>
<protein>
    <submittedName>
        <fullName evidence="1">Uncharacterized protein</fullName>
    </submittedName>
</protein>
<accession>A0A7S2EUR1</accession>